<feature type="transmembrane region" description="Helical" evidence="1">
    <location>
        <begin position="147"/>
        <end position="176"/>
    </location>
</feature>
<gene>
    <name evidence="2" type="ORF">RXV79_24960</name>
</gene>
<sequence>MRVDAIAVELRPRPMWEATDLGVRLVQANARSIWRTWAPVYAVFAILALATVEISPWLPSFLIFWFKPWMDRSILFVLSRAVFGQPTRFADLWAERRSVWGGQLLTTLLWRRFSPWRAFTQPIYQLEGQRGKARRQRRKQLLRQQQGAAGGMHFAFANIEASLTFGALALALWFAPEQMRGDIFDWLVGRGEGSEVLASLCTASVYAGIVLLLEPFYVGAGFAMYLNRRVQLEAWDIEQEFRRAF</sequence>
<dbReference type="RefSeq" id="WP_316700824.1">
    <property type="nucleotide sequence ID" value="NZ_CP136336.1"/>
</dbReference>
<name>A0ABZ0CTD7_9BURK</name>
<organism evidence="2 3">
    <name type="scientific">Piscinibacter gummiphilus</name>
    <dbReference type="NCBI Taxonomy" id="946333"/>
    <lineage>
        <taxon>Bacteria</taxon>
        <taxon>Pseudomonadati</taxon>
        <taxon>Pseudomonadota</taxon>
        <taxon>Betaproteobacteria</taxon>
        <taxon>Burkholderiales</taxon>
        <taxon>Sphaerotilaceae</taxon>
        <taxon>Piscinibacter</taxon>
    </lineage>
</organism>
<feature type="transmembrane region" description="Helical" evidence="1">
    <location>
        <begin position="196"/>
        <end position="219"/>
    </location>
</feature>
<protein>
    <recommendedName>
        <fullName evidence="4">DUF4129 domain-containing protein</fullName>
    </recommendedName>
</protein>
<keyword evidence="1" id="KW-1133">Transmembrane helix</keyword>
<dbReference type="Proteomes" id="UP001303946">
    <property type="component" value="Chromosome"/>
</dbReference>
<evidence type="ECO:0008006" key="4">
    <source>
        <dbReference type="Google" id="ProtNLM"/>
    </source>
</evidence>
<proteinExistence type="predicted"/>
<feature type="transmembrane region" description="Helical" evidence="1">
    <location>
        <begin position="41"/>
        <end position="66"/>
    </location>
</feature>
<keyword evidence="1" id="KW-0812">Transmembrane</keyword>
<keyword evidence="3" id="KW-1185">Reference proteome</keyword>
<evidence type="ECO:0000313" key="3">
    <source>
        <dbReference type="Proteomes" id="UP001303946"/>
    </source>
</evidence>
<accession>A0ABZ0CTD7</accession>
<evidence type="ECO:0000313" key="2">
    <source>
        <dbReference type="EMBL" id="WOB08138.1"/>
    </source>
</evidence>
<dbReference type="EMBL" id="CP136336">
    <property type="protein sequence ID" value="WOB08138.1"/>
    <property type="molecule type" value="Genomic_DNA"/>
</dbReference>
<keyword evidence="1" id="KW-0472">Membrane</keyword>
<evidence type="ECO:0000256" key="1">
    <source>
        <dbReference type="SAM" id="Phobius"/>
    </source>
</evidence>
<reference evidence="2 3" key="1">
    <citation type="submission" date="2023-10" db="EMBL/GenBank/DDBJ databases">
        <title>Bacteria for the degradation of biodegradable plastic PBAT(Polybutylene adipate terephthalate).</title>
        <authorList>
            <person name="Weon H.-Y."/>
            <person name="Yeon J."/>
        </authorList>
    </citation>
    <scope>NUCLEOTIDE SEQUENCE [LARGE SCALE GENOMIC DNA]</scope>
    <source>
        <strain evidence="2 3">SBD 7-3</strain>
    </source>
</reference>